<sequence>MFSTPLQLHHRQHQHSPPKQQKRLRTGKTTTPLDHAQPDKLYCFTDANHTKLSNIRLQLAEVHGVTCLQIDHQILSIHSEIHVLFYGHNSTSFRSTTSRNFFSIGDPHPILWSFRK</sequence>
<dbReference type="AlphaFoldDB" id="A0A0A9HGP6"/>
<reference evidence="2" key="2">
    <citation type="journal article" date="2015" name="Data Brief">
        <title>Shoot transcriptome of the giant reed, Arundo donax.</title>
        <authorList>
            <person name="Barrero R.A."/>
            <person name="Guerrero F.D."/>
            <person name="Moolhuijzen P."/>
            <person name="Goolsby J.A."/>
            <person name="Tidwell J."/>
            <person name="Bellgard S.E."/>
            <person name="Bellgard M.I."/>
        </authorList>
    </citation>
    <scope>NUCLEOTIDE SEQUENCE</scope>
    <source>
        <tissue evidence="2">Shoot tissue taken approximately 20 cm above the soil surface</tissue>
    </source>
</reference>
<feature type="compositionally biased region" description="Basic residues" evidence="1">
    <location>
        <begin position="8"/>
        <end position="26"/>
    </location>
</feature>
<evidence type="ECO:0000256" key="1">
    <source>
        <dbReference type="SAM" id="MobiDB-lite"/>
    </source>
</evidence>
<name>A0A0A9HGP6_ARUDO</name>
<reference evidence="2" key="1">
    <citation type="submission" date="2014-09" db="EMBL/GenBank/DDBJ databases">
        <authorList>
            <person name="Magalhaes I.L.F."/>
            <person name="Oliveira U."/>
            <person name="Santos F.R."/>
            <person name="Vidigal T.H.D.A."/>
            <person name="Brescovit A.D."/>
            <person name="Santos A.J."/>
        </authorList>
    </citation>
    <scope>NUCLEOTIDE SEQUENCE</scope>
    <source>
        <tissue evidence="2">Shoot tissue taken approximately 20 cm above the soil surface</tissue>
    </source>
</reference>
<evidence type="ECO:0000313" key="2">
    <source>
        <dbReference type="EMBL" id="JAE34984.1"/>
    </source>
</evidence>
<accession>A0A0A9HGP6</accession>
<proteinExistence type="predicted"/>
<protein>
    <submittedName>
        <fullName evidence="2">Uncharacterized protein</fullName>
    </submittedName>
</protein>
<feature type="region of interest" description="Disordered" evidence="1">
    <location>
        <begin position="1"/>
        <end position="33"/>
    </location>
</feature>
<dbReference type="EMBL" id="GBRH01162912">
    <property type="protein sequence ID" value="JAE34984.1"/>
    <property type="molecule type" value="Transcribed_RNA"/>
</dbReference>
<organism evidence="2">
    <name type="scientific">Arundo donax</name>
    <name type="common">Giant reed</name>
    <name type="synonym">Donax arundinaceus</name>
    <dbReference type="NCBI Taxonomy" id="35708"/>
    <lineage>
        <taxon>Eukaryota</taxon>
        <taxon>Viridiplantae</taxon>
        <taxon>Streptophyta</taxon>
        <taxon>Embryophyta</taxon>
        <taxon>Tracheophyta</taxon>
        <taxon>Spermatophyta</taxon>
        <taxon>Magnoliopsida</taxon>
        <taxon>Liliopsida</taxon>
        <taxon>Poales</taxon>
        <taxon>Poaceae</taxon>
        <taxon>PACMAD clade</taxon>
        <taxon>Arundinoideae</taxon>
        <taxon>Arundineae</taxon>
        <taxon>Arundo</taxon>
    </lineage>
</organism>